<evidence type="ECO:0000259" key="1">
    <source>
        <dbReference type="Pfam" id="PF08450"/>
    </source>
</evidence>
<dbReference type="EMBL" id="QHLQ01000008">
    <property type="protein sequence ID" value="NIZ61344.1"/>
    <property type="molecule type" value="Genomic_DNA"/>
</dbReference>
<dbReference type="Gene3D" id="2.120.10.30">
    <property type="entry name" value="TolB, C-terminal domain"/>
    <property type="match status" value="1"/>
</dbReference>
<comment type="caution">
    <text evidence="2">The sequence shown here is derived from an EMBL/GenBank/DDBJ whole genome shotgun (WGS) entry which is preliminary data.</text>
</comment>
<feature type="domain" description="SMP-30/Gluconolactonase/LRE-like region" evidence="1">
    <location>
        <begin position="98"/>
        <end position="267"/>
    </location>
</feature>
<dbReference type="PANTHER" id="PTHR10426:SF88">
    <property type="entry name" value="ADIPOCYTE PLASMA MEMBRANE-ASSOCIATED PROTEIN HEMOMUCIN-RELATED"/>
    <property type="match status" value="1"/>
</dbReference>
<dbReference type="PANTHER" id="PTHR10426">
    <property type="entry name" value="STRICTOSIDINE SYNTHASE-RELATED"/>
    <property type="match status" value="1"/>
</dbReference>
<evidence type="ECO:0000313" key="2">
    <source>
        <dbReference type="EMBL" id="NIZ61344.1"/>
    </source>
</evidence>
<dbReference type="SUPFAM" id="SSF63829">
    <property type="entry name" value="Calcium-dependent phosphotriesterase"/>
    <property type="match status" value="1"/>
</dbReference>
<organism evidence="2 3">
    <name type="scientific">Parasedimentitalea denitrificans</name>
    <dbReference type="NCBI Taxonomy" id="2211118"/>
    <lineage>
        <taxon>Bacteria</taxon>
        <taxon>Pseudomonadati</taxon>
        <taxon>Pseudomonadota</taxon>
        <taxon>Alphaproteobacteria</taxon>
        <taxon>Rhodobacterales</taxon>
        <taxon>Paracoccaceae</taxon>
        <taxon>Parasedimentitalea</taxon>
    </lineage>
</organism>
<sequence>MRIVLGILLIGFGYLLFWPVPVAPVAYEPPKSQGFTGDYVPNNALDAAQMVTLREGAIGPEDLAVMPDGTVYTTDLIGALYRIDGESPKVVDQLGGRPLGLKAGPDGALYIADSFRGILRWSGVGTLETLVDQIDGAPVIYPNQLDVGRDGTIYFSNSSDRFDPEVLGGTKPTSVMTIWEQSDTGYVARRLPDGTVEKIATGFVYTNGVALSPDEDFLLINETGRARMHRLWLTGPKAGQQEVFLDNLPGYPDNLEAQGDGTYWLAFASPRVPAEALMPYPFLRKVVWRLGPMVRPAPIHRGMMVHFDGQGNILRTLQDPTGRLGITTGGKIVGDQFYVMTLDSDGFARMSVGDMPPIKVH</sequence>
<keyword evidence="3" id="KW-1185">Reference proteome</keyword>
<dbReference type="RefSeq" id="WP_167683906.1">
    <property type="nucleotide sequence ID" value="NZ_QHLQ01000008.1"/>
</dbReference>
<dbReference type="Proteomes" id="UP001429564">
    <property type="component" value="Unassembled WGS sequence"/>
</dbReference>
<protein>
    <submittedName>
        <fullName evidence="2">Strictosidine synthase</fullName>
    </submittedName>
</protein>
<proteinExistence type="predicted"/>
<dbReference type="Pfam" id="PF20067">
    <property type="entry name" value="SSL_N"/>
    <property type="match status" value="1"/>
</dbReference>
<dbReference type="Pfam" id="PF08450">
    <property type="entry name" value="SGL"/>
    <property type="match status" value="1"/>
</dbReference>
<dbReference type="InterPro" id="IPR011042">
    <property type="entry name" value="6-blade_b-propeller_TolB-like"/>
</dbReference>
<gene>
    <name evidence="2" type="ORF">DL239_10195</name>
</gene>
<name>A0ABX0W6S9_9RHOB</name>
<dbReference type="InterPro" id="IPR013658">
    <property type="entry name" value="SGL"/>
</dbReference>
<evidence type="ECO:0000313" key="3">
    <source>
        <dbReference type="Proteomes" id="UP001429564"/>
    </source>
</evidence>
<reference evidence="2 3" key="1">
    <citation type="submission" date="2018-05" db="EMBL/GenBank/DDBJ databases">
        <authorList>
            <person name="Zhang Y.-J."/>
        </authorList>
    </citation>
    <scope>NUCLEOTIDE SEQUENCE [LARGE SCALE GENOMIC DNA]</scope>
    <source>
        <strain evidence="2 3">CY04</strain>
    </source>
</reference>
<accession>A0ABX0W6S9</accession>